<dbReference type="PROSITE" id="PS50045">
    <property type="entry name" value="SIGMA54_INTERACT_4"/>
    <property type="match status" value="1"/>
</dbReference>
<dbReference type="CDD" id="cd00009">
    <property type="entry name" value="AAA"/>
    <property type="match status" value="1"/>
</dbReference>
<evidence type="ECO:0000259" key="17">
    <source>
        <dbReference type="PROSITE" id="PS50110"/>
    </source>
</evidence>
<keyword evidence="4" id="KW-0678">Repressor</keyword>
<evidence type="ECO:0000256" key="2">
    <source>
        <dbReference type="ARBA" id="ARBA00019059"/>
    </source>
</evidence>
<evidence type="ECO:0000313" key="19">
    <source>
        <dbReference type="Proteomes" id="UP000243374"/>
    </source>
</evidence>
<dbReference type="PRINTS" id="PR01590">
    <property type="entry name" value="HTHFIS"/>
</dbReference>
<dbReference type="OrthoDB" id="5297379at2"/>
<accession>A0A662ZC57</accession>
<proteinExistence type="predicted"/>
<evidence type="ECO:0000256" key="12">
    <source>
        <dbReference type="ARBA" id="ARBA00023163"/>
    </source>
</evidence>
<name>A0A662ZC57_9GAMM</name>
<dbReference type="SUPFAM" id="SSF52172">
    <property type="entry name" value="CheY-like"/>
    <property type="match status" value="1"/>
</dbReference>
<evidence type="ECO:0000256" key="10">
    <source>
        <dbReference type="ARBA" id="ARBA00023125"/>
    </source>
</evidence>
<dbReference type="InterPro" id="IPR025944">
    <property type="entry name" value="Sigma_54_int_dom_CS"/>
</dbReference>
<feature type="domain" description="Sigma-54 factor interaction" evidence="16">
    <location>
        <begin position="149"/>
        <end position="372"/>
    </location>
</feature>
<dbReference type="GO" id="GO:0005737">
    <property type="term" value="C:cytoplasm"/>
    <property type="evidence" value="ECO:0007669"/>
    <property type="project" value="UniProtKB-SubCell"/>
</dbReference>
<dbReference type="Pfam" id="PF00072">
    <property type="entry name" value="Response_reg"/>
    <property type="match status" value="1"/>
</dbReference>
<dbReference type="SUPFAM" id="SSF46689">
    <property type="entry name" value="Homeodomain-like"/>
    <property type="match status" value="1"/>
</dbReference>
<evidence type="ECO:0000256" key="11">
    <source>
        <dbReference type="ARBA" id="ARBA00023159"/>
    </source>
</evidence>
<dbReference type="Gene3D" id="1.10.8.60">
    <property type="match status" value="1"/>
</dbReference>
<protein>
    <recommendedName>
        <fullName evidence="2">DNA-binding transcriptional regulator NtrC</fullName>
    </recommendedName>
    <alternativeName>
        <fullName evidence="13">Nitrogen regulation protein NR(I)</fullName>
    </alternativeName>
    <alternativeName>
        <fullName evidence="14">Nitrogen regulator I</fullName>
    </alternativeName>
</protein>
<evidence type="ECO:0000256" key="13">
    <source>
        <dbReference type="ARBA" id="ARBA00029881"/>
    </source>
</evidence>
<dbReference type="Gene3D" id="3.40.50.2300">
    <property type="match status" value="1"/>
</dbReference>
<evidence type="ECO:0000256" key="7">
    <source>
        <dbReference type="ARBA" id="ARBA00022840"/>
    </source>
</evidence>
<dbReference type="Gene3D" id="1.10.10.60">
    <property type="entry name" value="Homeodomain-like"/>
    <property type="match status" value="1"/>
</dbReference>
<evidence type="ECO:0000256" key="4">
    <source>
        <dbReference type="ARBA" id="ARBA00022491"/>
    </source>
</evidence>
<dbReference type="Pfam" id="PF00158">
    <property type="entry name" value="Sigma54_activat"/>
    <property type="match status" value="1"/>
</dbReference>
<dbReference type="SUPFAM" id="SSF52540">
    <property type="entry name" value="P-loop containing nucleoside triphosphate hydrolases"/>
    <property type="match status" value="1"/>
</dbReference>
<dbReference type="InterPro" id="IPR001789">
    <property type="entry name" value="Sig_transdc_resp-reg_receiver"/>
</dbReference>
<dbReference type="PANTHER" id="PTHR32071">
    <property type="entry name" value="TRANSCRIPTIONAL REGULATORY PROTEIN"/>
    <property type="match status" value="1"/>
</dbReference>
<organism evidence="18 19">
    <name type="scientific">Succinivibrio dextrinosolvens</name>
    <dbReference type="NCBI Taxonomy" id="83771"/>
    <lineage>
        <taxon>Bacteria</taxon>
        <taxon>Pseudomonadati</taxon>
        <taxon>Pseudomonadota</taxon>
        <taxon>Gammaproteobacteria</taxon>
        <taxon>Aeromonadales</taxon>
        <taxon>Succinivibrionaceae</taxon>
        <taxon>Succinivibrio</taxon>
    </lineage>
</organism>
<evidence type="ECO:0000256" key="6">
    <source>
        <dbReference type="ARBA" id="ARBA00022741"/>
    </source>
</evidence>
<keyword evidence="8" id="KW-0902">Two-component regulatory system</keyword>
<dbReference type="RefSeq" id="WP_074841586.1">
    <property type="nucleotide sequence ID" value="NZ_CP047056.1"/>
</dbReference>
<dbReference type="FunFam" id="3.40.50.2300:FF:000018">
    <property type="entry name" value="DNA-binding transcriptional regulator NtrC"/>
    <property type="match status" value="1"/>
</dbReference>
<dbReference type="GO" id="GO:0000160">
    <property type="term" value="P:phosphorelay signal transduction system"/>
    <property type="evidence" value="ECO:0007669"/>
    <property type="project" value="UniProtKB-KW"/>
</dbReference>
<dbReference type="Gene3D" id="3.40.50.300">
    <property type="entry name" value="P-loop containing nucleotide triphosphate hydrolases"/>
    <property type="match status" value="1"/>
</dbReference>
<keyword evidence="9" id="KW-0805">Transcription regulation</keyword>
<dbReference type="Pfam" id="PF25601">
    <property type="entry name" value="AAA_lid_14"/>
    <property type="match status" value="1"/>
</dbReference>
<evidence type="ECO:0000256" key="8">
    <source>
        <dbReference type="ARBA" id="ARBA00023012"/>
    </source>
</evidence>
<feature type="domain" description="Response regulatory" evidence="17">
    <location>
        <begin position="4"/>
        <end position="118"/>
    </location>
</feature>
<keyword evidence="12" id="KW-0804">Transcription</keyword>
<sequence>MNPMIWVIDDDASIRFVFDKALDVNSINHRLFENAEAALEAIKKETPDVIVSDIKMPGINGLELIKAVHEVDENIPFIIMTAHSDLSAAIDAFNEGSFEYLPKPFDIDQAVAVIRRAAVHRVNMLQLVSQRNRNTLMNAPVEQKEENEIIGKSPAMQEVFKFIGRVSKTDLPVLIHGEIGTGRGQVAKALHNHGERTSKNFVSINISSIPQEMVKYELFGDLTKDPSNCAIAKAEGGTLFISEINDLPMDCQSRLLKLLQTGEYTNIDSTTAIKSNIRVIASTSQDLEAKIAKGTFNSDLFYRLNIININIPPLRDRNNDIPLLTKHFLAQAAAEGHTEPKKLTSEVLVFLCRLPWPGNVRQLKNLCKYLTIMVTGRDIQLVDLPSEFLHANSNQNKNTSGGAVSKENQSWQDMLRSWVDAKLKAGERDILNEAVPEFEKVMLEATLTFTGNHKQESAKLLGWGRNTLTRKIKELNLK</sequence>
<dbReference type="PROSITE" id="PS00688">
    <property type="entry name" value="SIGMA54_INTERACT_3"/>
    <property type="match status" value="1"/>
</dbReference>
<dbReference type="SMART" id="SM00448">
    <property type="entry name" value="REC"/>
    <property type="match status" value="1"/>
</dbReference>
<evidence type="ECO:0000259" key="16">
    <source>
        <dbReference type="PROSITE" id="PS50045"/>
    </source>
</evidence>
<dbReference type="GO" id="GO:0006355">
    <property type="term" value="P:regulation of DNA-templated transcription"/>
    <property type="evidence" value="ECO:0007669"/>
    <property type="project" value="InterPro"/>
</dbReference>
<dbReference type="FunFam" id="1.10.10.60:FF:000088">
    <property type="entry name" value="DNA-binding transcriptional regulator NtrC"/>
    <property type="match status" value="1"/>
</dbReference>
<evidence type="ECO:0000256" key="14">
    <source>
        <dbReference type="ARBA" id="ARBA00031910"/>
    </source>
</evidence>
<dbReference type="Proteomes" id="UP000243374">
    <property type="component" value="Unassembled WGS sequence"/>
</dbReference>
<comment type="subcellular location">
    <subcellularLocation>
        <location evidence="1">Cytoplasm</location>
    </subcellularLocation>
</comment>
<dbReference type="PROSITE" id="PS50110">
    <property type="entry name" value="RESPONSE_REGULATORY"/>
    <property type="match status" value="1"/>
</dbReference>
<keyword evidence="6" id="KW-0547">Nucleotide-binding</keyword>
<keyword evidence="11" id="KW-0010">Activator</keyword>
<evidence type="ECO:0000256" key="5">
    <source>
        <dbReference type="ARBA" id="ARBA00022553"/>
    </source>
</evidence>
<feature type="modified residue" description="4-aspartylphosphate" evidence="15">
    <location>
        <position position="53"/>
    </location>
</feature>
<evidence type="ECO:0000256" key="1">
    <source>
        <dbReference type="ARBA" id="ARBA00004496"/>
    </source>
</evidence>
<dbReference type="InterPro" id="IPR002197">
    <property type="entry name" value="HTH_Fis"/>
</dbReference>
<reference evidence="18 19" key="1">
    <citation type="submission" date="2016-10" db="EMBL/GenBank/DDBJ databases">
        <authorList>
            <person name="Varghese N."/>
            <person name="Submissions S."/>
        </authorList>
    </citation>
    <scope>NUCLEOTIDE SEQUENCE [LARGE SCALE GENOMIC DNA]</scope>
    <source>
        <strain evidence="18 19">22B</strain>
    </source>
</reference>
<evidence type="ECO:0000256" key="9">
    <source>
        <dbReference type="ARBA" id="ARBA00023015"/>
    </source>
</evidence>
<dbReference type="EMBL" id="FOSF01000068">
    <property type="protein sequence ID" value="SFK40267.1"/>
    <property type="molecule type" value="Genomic_DNA"/>
</dbReference>
<dbReference type="Pfam" id="PF02954">
    <property type="entry name" value="HTH_8"/>
    <property type="match status" value="1"/>
</dbReference>
<keyword evidence="3" id="KW-0963">Cytoplasm</keyword>
<dbReference type="InterPro" id="IPR002078">
    <property type="entry name" value="Sigma_54_int"/>
</dbReference>
<evidence type="ECO:0000313" key="18">
    <source>
        <dbReference type="EMBL" id="SFK40267.1"/>
    </source>
</evidence>
<dbReference type="PANTHER" id="PTHR32071:SF95">
    <property type="entry name" value="DNA-BINDING TRANSCRIPTIONAL REGULATOR NTRC"/>
    <property type="match status" value="1"/>
</dbReference>
<dbReference type="InterPro" id="IPR027417">
    <property type="entry name" value="P-loop_NTPase"/>
</dbReference>
<keyword evidence="5 15" id="KW-0597">Phosphoprotein</keyword>
<dbReference type="GO" id="GO:0043565">
    <property type="term" value="F:sequence-specific DNA binding"/>
    <property type="evidence" value="ECO:0007669"/>
    <property type="project" value="InterPro"/>
</dbReference>
<evidence type="ECO:0000256" key="15">
    <source>
        <dbReference type="PROSITE-ProRule" id="PRU00169"/>
    </source>
</evidence>
<dbReference type="InterPro" id="IPR011006">
    <property type="entry name" value="CheY-like_superfamily"/>
</dbReference>
<keyword evidence="10" id="KW-0238">DNA-binding</keyword>
<dbReference type="InterPro" id="IPR009057">
    <property type="entry name" value="Homeodomain-like_sf"/>
</dbReference>
<dbReference type="GO" id="GO:0005524">
    <property type="term" value="F:ATP binding"/>
    <property type="evidence" value="ECO:0007669"/>
    <property type="project" value="UniProtKB-KW"/>
</dbReference>
<dbReference type="InterPro" id="IPR058031">
    <property type="entry name" value="AAA_lid_NorR"/>
</dbReference>
<keyword evidence="19" id="KW-1185">Reference proteome</keyword>
<keyword evidence="7" id="KW-0067">ATP-binding</keyword>
<dbReference type="AlphaFoldDB" id="A0A662ZC57"/>
<gene>
    <name evidence="18" type="ORF">SAMN04487865_106812</name>
</gene>
<evidence type="ECO:0000256" key="3">
    <source>
        <dbReference type="ARBA" id="ARBA00022490"/>
    </source>
</evidence>